<dbReference type="Proteomes" id="UP001139238">
    <property type="component" value="Unassembled WGS sequence"/>
</dbReference>
<dbReference type="PANTHER" id="PTHR37292:SF2">
    <property type="entry name" value="DUF262 DOMAIN-CONTAINING PROTEIN"/>
    <property type="match status" value="1"/>
</dbReference>
<dbReference type="Pfam" id="PF03235">
    <property type="entry name" value="GmrSD_N"/>
    <property type="match status" value="1"/>
</dbReference>
<evidence type="ECO:0000259" key="1">
    <source>
        <dbReference type="Pfam" id="PF03235"/>
    </source>
</evidence>
<dbReference type="PANTHER" id="PTHR37292">
    <property type="entry name" value="VNG6097C"/>
    <property type="match status" value="1"/>
</dbReference>
<accession>A0A9X1UQI6</accession>
<feature type="domain" description="GmrSD restriction endonucleases N-terminal" evidence="1">
    <location>
        <begin position="25"/>
        <end position="253"/>
    </location>
</feature>
<keyword evidence="3" id="KW-1185">Reference proteome</keyword>
<sequence length="593" mass="69995">MNYTDRIKPVDKGLVTYLEELKSCNYQIPTFQRDVVWQQENVKKLWDSIYKFYPLGSILVWKTDVQLSNHRQIGGHVIENKDFHRAEYQYLLDGQQRTTSLLTSLYGGKIEGRDDFDPALYVDLTITNDEDTDDESYKRRFLYWTEIDDKDGKYLRNTSQMRKFKEGLIVKLSDIKNNFEKVQEAIVNHPDVAQQYNHNYWVELRKLQQVLLNYRVSFIELKGIKVSEVCQIFERINQAGKPLEIFDIVVAKTFRPQSENDNGFYLRELIDNFKAKSKSRFMDIDYFDYLQIIAIIIRENIQDSGIRNITPTYLNNIKSEQIETVWTDTQHAILKTFDFFENTLNIKSPSLIPYRYFYLTIVVYFYQNKNPNYSLLKKYFWYMSFHNEDLLSNTSNINEHIALLNAEKVNGEINFGRFLIDKDKLRQASYSSKGRLSRAILSLYSYKLPKDWKFIDRNVNVDNIFISTDKPNLHHIFPINYIGKNKGENKLDENSLMNIAYLTQITNLEISDKNPLLYMQDYISEDGFQNVMASHLLPDNLLKWVELEDMPNTALDEFIEERVNVILNELENQLEGIVFDVIDTKNTDSKAID</sequence>
<dbReference type="EMBL" id="JACSYB010000001">
    <property type="protein sequence ID" value="MCG8147147.1"/>
    <property type="molecule type" value="Genomic_DNA"/>
</dbReference>
<dbReference type="RefSeq" id="WP_239741624.1">
    <property type="nucleotide sequence ID" value="NZ_JACSYB010000001.1"/>
</dbReference>
<organism evidence="2 3">
    <name type="scientific">Moraxella tetraodonis</name>
    <dbReference type="NCBI Taxonomy" id="2767221"/>
    <lineage>
        <taxon>Bacteria</taxon>
        <taxon>Pseudomonadati</taxon>
        <taxon>Pseudomonadota</taxon>
        <taxon>Gammaproteobacteria</taxon>
        <taxon>Moraxellales</taxon>
        <taxon>Moraxellaceae</taxon>
        <taxon>Moraxella</taxon>
    </lineage>
</organism>
<evidence type="ECO:0000313" key="3">
    <source>
        <dbReference type="Proteomes" id="UP001139238"/>
    </source>
</evidence>
<name>A0A9X1UQI6_9GAMM</name>
<dbReference type="InterPro" id="IPR004919">
    <property type="entry name" value="GmrSD_N"/>
</dbReference>
<comment type="caution">
    <text evidence="2">The sequence shown here is derived from an EMBL/GenBank/DDBJ whole genome shotgun (WGS) entry which is preliminary data.</text>
</comment>
<protein>
    <submittedName>
        <fullName evidence="2">DUF262 domain-containing protein</fullName>
    </submittedName>
</protein>
<proteinExistence type="predicted"/>
<dbReference type="AlphaFoldDB" id="A0A9X1UQI6"/>
<reference evidence="2" key="1">
    <citation type="submission" date="2021-08" db="EMBL/GenBank/DDBJ databases">
        <title>Complete genome sequence of Moraxella sp strain PS-22.</title>
        <authorList>
            <person name="Das S.K."/>
        </authorList>
    </citation>
    <scope>NUCLEOTIDE SEQUENCE</scope>
    <source>
        <strain evidence="2">PS-22</strain>
    </source>
</reference>
<evidence type="ECO:0000313" key="2">
    <source>
        <dbReference type="EMBL" id="MCG8147147.1"/>
    </source>
</evidence>
<gene>
    <name evidence="2" type="ORF">H9W84_03275</name>
</gene>